<accession>A0A1W1VQM3</accession>
<dbReference type="InterPro" id="IPR011006">
    <property type="entry name" value="CheY-like_superfamily"/>
</dbReference>
<feature type="DNA-binding region" description="OmpR/PhoB-type" evidence="7">
    <location>
        <begin position="126"/>
        <end position="222"/>
    </location>
</feature>
<dbReference type="Pfam" id="PF00486">
    <property type="entry name" value="Trans_reg_C"/>
    <property type="match status" value="1"/>
</dbReference>
<dbReference type="GO" id="GO:0000156">
    <property type="term" value="F:phosphorelay response regulator activity"/>
    <property type="evidence" value="ECO:0007669"/>
    <property type="project" value="TreeGrafter"/>
</dbReference>
<dbReference type="GO" id="GO:0000976">
    <property type="term" value="F:transcription cis-regulatory region binding"/>
    <property type="evidence" value="ECO:0007669"/>
    <property type="project" value="TreeGrafter"/>
</dbReference>
<dbReference type="SUPFAM" id="SSF46894">
    <property type="entry name" value="C-terminal effector domain of the bipartite response regulators"/>
    <property type="match status" value="1"/>
</dbReference>
<evidence type="ECO:0000256" key="2">
    <source>
        <dbReference type="ARBA" id="ARBA00023012"/>
    </source>
</evidence>
<evidence type="ECO:0000256" key="4">
    <source>
        <dbReference type="ARBA" id="ARBA00023125"/>
    </source>
</evidence>
<dbReference type="PANTHER" id="PTHR48111">
    <property type="entry name" value="REGULATOR OF RPOS"/>
    <property type="match status" value="1"/>
</dbReference>
<keyword evidence="11" id="KW-1185">Reference proteome</keyword>
<dbReference type="PANTHER" id="PTHR48111:SF59">
    <property type="entry name" value="TRANSCRIPTIONAL REGULATORY PROTEIN BAER"/>
    <property type="match status" value="1"/>
</dbReference>
<dbReference type="GO" id="GO:0005829">
    <property type="term" value="C:cytosol"/>
    <property type="evidence" value="ECO:0007669"/>
    <property type="project" value="TreeGrafter"/>
</dbReference>
<evidence type="ECO:0000313" key="10">
    <source>
        <dbReference type="EMBL" id="SMB95381.1"/>
    </source>
</evidence>
<keyword evidence="5" id="KW-0804">Transcription</keyword>
<dbReference type="RefSeq" id="WP_084049990.1">
    <property type="nucleotide sequence ID" value="NZ_FWWU01000009.1"/>
</dbReference>
<dbReference type="InterPro" id="IPR039420">
    <property type="entry name" value="WalR-like"/>
</dbReference>
<feature type="modified residue" description="4-aspartylphosphate" evidence="6">
    <location>
        <position position="52"/>
    </location>
</feature>
<dbReference type="SMART" id="SM00448">
    <property type="entry name" value="REC"/>
    <property type="match status" value="1"/>
</dbReference>
<evidence type="ECO:0000256" key="3">
    <source>
        <dbReference type="ARBA" id="ARBA00023015"/>
    </source>
</evidence>
<dbReference type="EMBL" id="FWWU01000009">
    <property type="protein sequence ID" value="SMB95381.1"/>
    <property type="molecule type" value="Genomic_DNA"/>
</dbReference>
<evidence type="ECO:0000256" key="1">
    <source>
        <dbReference type="ARBA" id="ARBA00022553"/>
    </source>
</evidence>
<dbReference type="OrthoDB" id="9790442at2"/>
<dbReference type="InterPro" id="IPR001789">
    <property type="entry name" value="Sig_transdc_resp-reg_receiver"/>
</dbReference>
<dbReference type="FunFam" id="3.40.50.2300:FF:000001">
    <property type="entry name" value="DNA-binding response regulator PhoB"/>
    <property type="match status" value="1"/>
</dbReference>
<dbReference type="InterPro" id="IPR016032">
    <property type="entry name" value="Sig_transdc_resp-reg_C-effctor"/>
</dbReference>
<evidence type="ECO:0000256" key="5">
    <source>
        <dbReference type="ARBA" id="ARBA00023163"/>
    </source>
</evidence>
<protein>
    <submittedName>
        <fullName evidence="10">Two-component system, OmpR family, response regulator AdeR</fullName>
    </submittedName>
</protein>
<evidence type="ECO:0000256" key="6">
    <source>
        <dbReference type="PROSITE-ProRule" id="PRU00169"/>
    </source>
</evidence>
<name>A0A1W1VQM3_9DEIO</name>
<dbReference type="SMART" id="SM00862">
    <property type="entry name" value="Trans_reg_C"/>
    <property type="match status" value="1"/>
</dbReference>
<dbReference type="SUPFAM" id="SSF52172">
    <property type="entry name" value="CheY-like"/>
    <property type="match status" value="1"/>
</dbReference>
<proteinExistence type="predicted"/>
<dbReference type="CDD" id="cd00383">
    <property type="entry name" value="trans_reg_C"/>
    <property type="match status" value="1"/>
</dbReference>
<dbReference type="AlphaFoldDB" id="A0A1W1VQM3"/>
<dbReference type="Gene3D" id="6.10.250.690">
    <property type="match status" value="1"/>
</dbReference>
<feature type="domain" description="Response regulatory" evidence="8">
    <location>
        <begin position="3"/>
        <end position="116"/>
    </location>
</feature>
<evidence type="ECO:0000313" key="11">
    <source>
        <dbReference type="Proteomes" id="UP000192582"/>
    </source>
</evidence>
<reference evidence="10 11" key="1">
    <citation type="submission" date="2017-04" db="EMBL/GenBank/DDBJ databases">
        <authorList>
            <person name="Afonso C.L."/>
            <person name="Miller P.J."/>
            <person name="Scott M.A."/>
            <person name="Spackman E."/>
            <person name="Goraichik I."/>
            <person name="Dimitrov K.M."/>
            <person name="Suarez D.L."/>
            <person name="Swayne D.E."/>
        </authorList>
    </citation>
    <scope>NUCLEOTIDE SEQUENCE [LARGE SCALE GENOMIC DNA]</scope>
    <source>
        <strain evidence="10 11">KR-140</strain>
    </source>
</reference>
<keyword evidence="3" id="KW-0805">Transcription regulation</keyword>
<evidence type="ECO:0000256" key="7">
    <source>
        <dbReference type="PROSITE-ProRule" id="PRU01091"/>
    </source>
</evidence>
<dbReference type="Proteomes" id="UP000192582">
    <property type="component" value="Unassembled WGS sequence"/>
</dbReference>
<dbReference type="InterPro" id="IPR036388">
    <property type="entry name" value="WH-like_DNA-bd_sf"/>
</dbReference>
<keyword evidence="1 6" id="KW-0597">Phosphoprotein</keyword>
<gene>
    <name evidence="10" type="ORF">SAMN00790413_02806</name>
</gene>
<organism evidence="10 11">
    <name type="scientific">Deinococcus hopiensis KR-140</name>
    <dbReference type="NCBI Taxonomy" id="695939"/>
    <lineage>
        <taxon>Bacteria</taxon>
        <taxon>Thermotogati</taxon>
        <taxon>Deinococcota</taxon>
        <taxon>Deinococci</taxon>
        <taxon>Deinococcales</taxon>
        <taxon>Deinococcaceae</taxon>
        <taxon>Deinococcus</taxon>
    </lineage>
</organism>
<evidence type="ECO:0000259" key="8">
    <source>
        <dbReference type="PROSITE" id="PS50110"/>
    </source>
</evidence>
<keyword evidence="2" id="KW-0902">Two-component regulatory system</keyword>
<dbReference type="Gene3D" id="3.40.50.2300">
    <property type="match status" value="1"/>
</dbReference>
<dbReference type="PROSITE" id="PS51755">
    <property type="entry name" value="OMPR_PHOB"/>
    <property type="match status" value="1"/>
</dbReference>
<sequence>MTTILIVEDEARLAQILEDYLRREGFQTERAATGTRALQLWRAARPALMLLDLMLPELDGLEVARRVRAESDLPIIMLTARDEEVDRLVGLGIGADDYVVKPYSPREVVARVKAVLRRAGGQISPPSVLHAGPLRVDAASYQVQLDGQALDLTAAEVRLLALLAREPGAVRTRAELLAALGGLERGTDERTVDAHVKNLRRKFGAGEGLLDTVRGVGYRLKVT</sequence>
<dbReference type="InterPro" id="IPR001867">
    <property type="entry name" value="OmpR/PhoB-type_DNA-bd"/>
</dbReference>
<dbReference type="Pfam" id="PF00072">
    <property type="entry name" value="Response_reg"/>
    <property type="match status" value="1"/>
</dbReference>
<dbReference type="STRING" id="695939.SAMN00790413_02806"/>
<dbReference type="GO" id="GO:0006355">
    <property type="term" value="P:regulation of DNA-templated transcription"/>
    <property type="evidence" value="ECO:0007669"/>
    <property type="project" value="InterPro"/>
</dbReference>
<feature type="domain" description="OmpR/PhoB-type" evidence="9">
    <location>
        <begin position="126"/>
        <end position="222"/>
    </location>
</feature>
<evidence type="ECO:0000259" key="9">
    <source>
        <dbReference type="PROSITE" id="PS51755"/>
    </source>
</evidence>
<dbReference type="Gene3D" id="1.10.10.10">
    <property type="entry name" value="Winged helix-like DNA-binding domain superfamily/Winged helix DNA-binding domain"/>
    <property type="match status" value="1"/>
</dbReference>
<dbReference type="PROSITE" id="PS50110">
    <property type="entry name" value="RESPONSE_REGULATORY"/>
    <property type="match status" value="1"/>
</dbReference>
<dbReference type="GO" id="GO:0032993">
    <property type="term" value="C:protein-DNA complex"/>
    <property type="evidence" value="ECO:0007669"/>
    <property type="project" value="TreeGrafter"/>
</dbReference>
<keyword evidence="4 7" id="KW-0238">DNA-binding</keyword>